<proteinExistence type="predicted"/>
<keyword evidence="1" id="KW-1030">Host cell inner membrane</keyword>
<dbReference type="RefSeq" id="YP_009276447.1">
    <property type="nucleotide sequence ID" value="NC_030940.1"/>
</dbReference>
<keyword evidence="9" id="KW-0578">Host cell lysis by virus</keyword>
<evidence type="ECO:0000256" key="8">
    <source>
        <dbReference type="ARBA" id="ARBA00023136"/>
    </source>
</evidence>
<sequence>MSRVLLALVACLVALLIERGCLQRTNDRASRDLQDARREVAGLQQAAQVAGELLAARDALDLKHTQELNDERNANERLRAAVDAGRQRLHVKATCPAPVPTDAGAAGLAAAGAAELDRTARQDYYALRDDLALTRRMVLALQDYARSCSRSFSTQPQGSTQ</sequence>
<feature type="coiled-coil region" evidence="10">
    <location>
        <begin position="19"/>
        <end position="88"/>
    </location>
</feature>
<evidence type="ECO:0000256" key="7">
    <source>
        <dbReference type="ARBA" id="ARBA00022989"/>
    </source>
</evidence>
<name>A0A0U4JXC2_9CAUD</name>
<dbReference type="GeneID" id="28799631"/>
<dbReference type="Pfam" id="PF03245">
    <property type="entry name" value="Phage_lysis"/>
    <property type="match status" value="1"/>
</dbReference>
<evidence type="ECO:0000256" key="10">
    <source>
        <dbReference type="SAM" id="Coils"/>
    </source>
</evidence>
<dbReference type="EMBL" id="KT887559">
    <property type="protein sequence ID" value="ALY08268.1"/>
    <property type="molecule type" value="Genomic_DNA"/>
</dbReference>
<keyword evidence="8" id="KW-0472">Membrane</keyword>
<reference evidence="11 12" key="1">
    <citation type="journal article" date="2015" name="MBio">
        <title>Phylogenetic Distribution of CRISPR-Cas Systems in Antibiotic-Resistant Pseudomonas aeruginosa.</title>
        <authorList>
            <person name="van Belkum A."/>
            <person name="Soriaga L.B."/>
            <person name="LaFave M.C."/>
            <person name="Akella S."/>
            <person name="Veyrieras J.B."/>
            <person name="Barbu E.M."/>
            <person name="Shortridge D."/>
            <person name="Blanc B."/>
            <person name="Hannum G."/>
            <person name="Zambardi G."/>
            <person name="Miller K."/>
            <person name="Enright M.C."/>
            <person name="Mugnier N."/>
            <person name="Brami D."/>
            <person name="Schicklin S."/>
            <person name="Felderman M."/>
            <person name="Schwartz A.S."/>
            <person name="Richardson T.H."/>
            <person name="Peterson T.C."/>
            <person name="Hubby B."/>
            <person name="Cady K.C."/>
        </authorList>
    </citation>
    <scope>NUCLEOTIDE SEQUENCE [LARGE SCALE GENOMIC DNA]</scope>
</reference>
<keyword evidence="10" id="KW-0175">Coiled coil</keyword>
<dbReference type="OrthoDB" id="12441at10239"/>
<keyword evidence="4" id="KW-0204">Cytolysis</keyword>
<keyword evidence="9" id="KW-1188">Viral release from host cell</keyword>
<protein>
    <submittedName>
        <fullName evidence="11">Lysis protein</fullName>
    </submittedName>
</protein>
<keyword evidence="6" id="KW-0735">Signal-anchor</keyword>
<dbReference type="InterPro" id="IPR004929">
    <property type="entry name" value="I-spanin"/>
</dbReference>
<dbReference type="GO" id="GO:0044659">
    <property type="term" value="P:viral release from host cell by cytolysis"/>
    <property type="evidence" value="ECO:0007669"/>
    <property type="project" value="InterPro"/>
</dbReference>
<evidence type="ECO:0000256" key="4">
    <source>
        <dbReference type="ARBA" id="ARBA00022852"/>
    </source>
</evidence>
<evidence type="ECO:0000256" key="5">
    <source>
        <dbReference type="ARBA" id="ARBA00022870"/>
    </source>
</evidence>
<evidence type="ECO:0000256" key="3">
    <source>
        <dbReference type="ARBA" id="ARBA00022692"/>
    </source>
</evidence>
<evidence type="ECO:0000256" key="1">
    <source>
        <dbReference type="ARBA" id="ARBA00022445"/>
    </source>
</evidence>
<accession>A0A0U4JXC2</accession>
<dbReference type="Proteomes" id="UP000201753">
    <property type="component" value="Segment"/>
</dbReference>
<evidence type="ECO:0000313" key="11">
    <source>
        <dbReference type="EMBL" id="ALY08268.1"/>
    </source>
</evidence>
<keyword evidence="7" id="KW-1133">Transmembrane helix</keyword>
<keyword evidence="3" id="KW-0812">Transmembrane</keyword>
<organism evidence="11 12">
    <name type="scientific">Pseudomonas phage phi3</name>
    <dbReference type="NCBI Taxonomy" id="1754217"/>
    <lineage>
        <taxon>Viruses</taxon>
        <taxon>Duplodnaviria</taxon>
        <taxon>Heunggongvirae</taxon>
        <taxon>Uroviricota</taxon>
        <taxon>Caudoviricetes</taxon>
        <taxon>Peduoviridae</taxon>
        <taxon>Phitrevirus</taxon>
        <taxon>Phitrevirus phi3</taxon>
    </lineage>
</organism>
<keyword evidence="5" id="KW-1043">Host membrane</keyword>
<evidence type="ECO:0000256" key="9">
    <source>
        <dbReference type="ARBA" id="ARBA00023142"/>
    </source>
</evidence>
<keyword evidence="12" id="KW-1185">Reference proteome</keyword>
<evidence type="ECO:0000256" key="6">
    <source>
        <dbReference type="ARBA" id="ARBA00022968"/>
    </source>
</evidence>
<evidence type="ECO:0000256" key="2">
    <source>
        <dbReference type="ARBA" id="ARBA00022511"/>
    </source>
</evidence>
<keyword evidence="2" id="KW-1032">Host cell membrane</keyword>
<dbReference type="KEGG" id="vg:28799631"/>
<evidence type="ECO:0000313" key="12">
    <source>
        <dbReference type="Proteomes" id="UP000201753"/>
    </source>
</evidence>